<sequence>MDLSSKNENGRLDSAGALEYALRRSATAILAERLLRLGAALVTLALFFVALSWLGFWRAVPVEARMLGVSLFGFLALYLAAREIARGLPKRKAAAARLDAAADGPLKPAASLDDTLAAQDADPATAALWALHRKRLETALAQTPVAAPRPRLPERDPYALRAFALVAAVAAAFVAGDEKRARLAAAFDWRAIHLLEPAQRIDAWFDPPAYMGRPPIVLAQESGTVQAPVNSTLRLRPAGASVSVEGALTPIDSAEKKERGFGLAGDARIDLPDGRSFTIAAIPDLVPTIELVGKPRNNARGTMTLSYRAEDDYGVVSAEAEFSKPAAAGRALYEPPRLPLELPAGAGGLGEGRATLDLADSPYAGARMTMRLVAKDAAGNEGASDPTEVTLPQRRFTKPLARALVEQRRILALDPDRRADVRAALEALSIAPDVFETPSAIHLGLRAARRSLEGKPGDDELRGVADMLWAMALSLEDGNTPQAERDLRAAEQALRDALARGANEEEIAKRTQDLRAALDKFLEQLGARAQPPEQQSDNASDPDSVTPNDLQAMLDDIEKAMKSGDMAEAQRLLDELQDIMENAQTGDASGAQNAAREKKRREMQQALSEIDQLAREEQRLRDDTFQGMKNPSDDDARRPQQRGGKKGQAQAGDDAAPERQRQQGLRDKLEHQQDAMKGEAGEAGEALDEARKSMKEAEEALKPGGEGRGKAVDAQGRAVESLRKGADKLAEQMRGDGQQGEEGEEGQSGKGHGKARGRFGQGRDPLGRSSGGQRASHEKYDPLGLPPAQRAHRVQEELRRRLGQPERPTEELDYLQRLLRR</sequence>
<dbReference type="Pfam" id="PF13779">
    <property type="entry name" value="DUF4175"/>
    <property type="match status" value="1"/>
</dbReference>
<dbReference type="Proteomes" id="UP001317629">
    <property type="component" value="Chromosome"/>
</dbReference>
<evidence type="ECO:0000313" key="4">
    <source>
        <dbReference type="Proteomes" id="UP001317629"/>
    </source>
</evidence>
<feature type="transmembrane region" description="Helical" evidence="2">
    <location>
        <begin position="158"/>
        <end position="176"/>
    </location>
</feature>
<feature type="transmembrane region" description="Helical" evidence="2">
    <location>
        <begin position="62"/>
        <end position="81"/>
    </location>
</feature>
<feature type="compositionally biased region" description="Basic and acidic residues" evidence="1">
    <location>
        <begin position="656"/>
        <end position="680"/>
    </location>
</feature>
<dbReference type="NCBIfam" id="TIGR02302">
    <property type="entry name" value="aProt_lowcomp"/>
    <property type="match status" value="1"/>
</dbReference>
<keyword evidence="2" id="KW-0812">Transmembrane</keyword>
<feature type="compositionally biased region" description="Basic and acidic residues" evidence="1">
    <location>
        <begin position="720"/>
        <end position="734"/>
    </location>
</feature>
<evidence type="ECO:0008006" key="5">
    <source>
        <dbReference type="Google" id="ProtNLM"/>
    </source>
</evidence>
<evidence type="ECO:0000256" key="1">
    <source>
        <dbReference type="SAM" id="MobiDB-lite"/>
    </source>
</evidence>
<organism evidence="3 4">
    <name type="scientific">Methylocystis iwaonis</name>
    <dbReference type="NCBI Taxonomy" id="2885079"/>
    <lineage>
        <taxon>Bacteria</taxon>
        <taxon>Pseudomonadati</taxon>
        <taxon>Pseudomonadota</taxon>
        <taxon>Alphaproteobacteria</taxon>
        <taxon>Hyphomicrobiales</taxon>
        <taxon>Methylocystaceae</taxon>
        <taxon>Methylocystis</taxon>
    </lineage>
</organism>
<dbReference type="InterPro" id="IPR012683">
    <property type="entry name" value="CHP02302_TM"/>
</dbReference>
<name>A0ABM8EDG7_9HYPH</name>
<reference evidence="3 4" key="1">
    <citation type="journal article" date="2023" name="Int. J. Syst. Evol. Microbiol.">
        <title>Methylocystis iwaonis sp. nov., a type II methane-oxidizing bacterium from surface soil of a rice paddy field in Japan, and emended description of the genus Methylocystis (ex Whittenbury et al. 1970) Bowman et al. 1993.</title>
        <authorList>
            <person name="Kaise H."/>
            <person name="Sawadogo J.B."/>
            <person name="Alam M.S."/>
            <person name="Ueno C."/>
            <person name="Dianou D."/>
            <person name="Shinjo R."/>
            <person name="Asakawa S."/>
        </authorList>
    </citation>
    <scope>NUCLEOTIDE SEQUENCE [LARGE SCALE GENOMIC DNA]</scope>
    <source>
        <strain evidence="3 4">SS37A-Re</strain>
    </source>
</reference>
<keyword evidence="2" id="KW-1133">Transmembrane helix</keyword>
<evidence type="ECO:0000256" key="2">
    <source>
        <dbReference type="SAM" id="Phobius"/>
    </source>
</evidence>
<feature type="compositionally biased region" description="Basic and acidic residues" evidence="1">
    <location>
        <begin position="793"/>
        <end position="810"/>
    </location>
</feature>
<evidence type="ECO:0000313" key="3">
    <source>
        <dbReference type="EMBL" id="BDV36000.1"/>
    </source>
</evidence>
<protein>
    <recommendedName>
        <fullName evidence="5">TIGR02302 family protein</fullName>
    </recommendedName>
</protein>
<feature type="compositionally biased region" description="Polar residues" evidence="1">
    <location>
        <begin position="532"/>
        <end position="549"/>
    </location>
</feature>
<dbReference type="RefSeq" id="WP_281929539.1">
    <property type="nucleotide sequence ID" value="NZ_AP027142.1"/>
</dbReference>
<feature type="compositionally biased region" description="Basic and acidic residues" evidence="1">
    <location>
        <begin position="688"/>
        <end position="711"/>
    </location>
</feature>
<gene>
    <name evidence="3" type="ORF">SS37A_35290</name>
</gene>
<feature type="compositionally biased region" description="Basic and acidic residues" evidence="1">
    <location>
        <begin position="612"/>
        <end position="624"/>
    </location>
</feature>
<dbReference type="EMBL" id="AP027142">
    <property type="protein sequence ID" value="BDV36000.1"/>
    <property type="molecule type" value="Genomic_DNA"/>
</dbReference>
<feature type="transmembrane region" description="Helical" evidence="2">
    <location>
        <begin position="34"/>
        <end position="56"/>
    </location>
</feature>
<keyword evidence="2" id="KW-0472">Membrane</keyword>
<feature type="region of interest" description="Disordered" evidence="1">
    <location>
        <begin position="528"/>
        <end position="549"/>
    </location>
</feature>
<accession>A0ABM8EDG7</accession>
<keyword evidence="4" id="KW-1185">Reference proteome</keyword>
<feature type="compositionally biased region" description="Polar residues" evidence="1">
    <location>
        <begin position="583"/>
        <end position="592"/>
    </location>
</feature>
<feature type="region of interest" description="Disordered" evidence="1">
    <location>
        <begin position="583"/>
        <end position="821"/>
    </location>
</feature>
<proteinExistence type="predicted"/>